<dbReference type="AlphaFoldDB" id="A0A6G1X4F7"/>
<organism evidence="2 3">
    <name type="scientific">Salinibacillus xinjiangensis</name>
    <dbReference type="NCBI Taxonomy" id="1229268"/>
    <lineage>
        <taxon>Bacteria</taxon>
        <taxon>Bacillati</taxon>
        <taxon>Bacillota</taxon>
        <taxon>Bacilli</taxon>
        <taxon>Bacillales</taxon>
        <taxon>Bacillaceae</taxon>
        <taxon>Salinibacillus</taxon>
    </lineage>
</organism>
<accession>A0A6G1X4F7</accession>
<dbReference type="EMBL" id="WJNH01000003">
    <property type="protein sequence ID" value="MRG85809.1"/>
    <property type="molecule type" value="Genomic_DNA"/>
</dbReference>
<evidence type="ECO:0000313" key="3">
    <source>
        <dbReference type="Proteomes" id="UP000480185"/>
    </source>
</evidence>
<dbReference type="OrthoDB" id="1683505at2"/>
<sequence length="128" mass="14215">MVMMKSERGQAAVELALTLPILLLLIFGMIDFGRIFHAYLTLEHTSRESARVASVGATNTDIIDYAYQAASGLNSEELIVHISPETNRTRGTYVTVTTSYPVELFTPFLDQIMPNPFTVTGETVMRVE</sequence>
<reference evidence="2 3" key="1">
    <citation type="submission" date="2019-11" db="EMBL/GenBank/DDBJ databases">
        <authorList>
            <person name="Li J."/>
        </authorList>
    </citation>
    <scope>NUCLEOTIDE SEQUENCE [LARGE SCALE GENOMIC DNA]</scope>
    <source>
        <strain evidence="2 3">J4</strain>
    </source>
</reference>
<dbReference type="Proteomes" id="UP000480185">
    <property type="component" value="Unassembled WGS sequence"/>
</dbReference>
<dbReference type="InterPro" id="IPR012495">
    <property type="entry name" value="TadE-like_dom"/>
</dbReference>
<name>A0A6G1X4F7_9BACI</name>
<keyword evidence="3" id="KW-1185">Reference proteome</keyword>
<feature type="domain" description="TadE-like" evidence="1">
    <location>
        <begin position="9"/>
        <end position="51"/>
    </location>
</feature>
<gene>
    <name evidence="2" type="ORF">GH754_05600</name>
</gene>
<comment type="caution">
    <text evidence="2">The sequence shown here is derived from an EMBL/GenBank/DDBJ whole genome shotgun (WGS) entry which is preliminary data.</text>
</comment>
<proteinExistence type="predicted"/>
<protein>
    <submittedName>
        <fullName evidence="2">Pilus assembly protein</fullName>
    </submittedName>
</protein>
<evidence type="ECO:0000313" key="2">
    <source>
        <dbReference type="EMBL" id="MRG85809.1"/>
    </source>
</evidence>
<dbReference type="Pfam" id="PF07811">
    <property type="entry name" value="TadE"/>
    <property type="match status" value="1"/>
</dbReference>
<evidence type="ECO:0000259" key="1">
    <source>
        <dbReference type="Pfam" id="PF07811"/>
    </source>
</evidence>